<keyword evidence="4" id="KW-1185">Reference proteome</keyword>
<keyword evidence="2" id="KW-0732">Signal</keyword>
<evidence type="ECO:0000313" key="4">
    <source>
        <dbReference type="Proteomes" id="UP001245285"/>
    </source>
</evidence>
<feature type="signal peptide" evidence="2">
    <location>
        <begin position="1"/>
        <end position="18"/>
    </location>
</feature>
<protein>
    <submittedName>
        <fullName evidence="3">Uncharacterized protein</fullName>
    </submittedName>
</protein>
<feature type="region of interest" description="Disordered" evidence="1">
    <location>
        <begin position="150"/>
        <end position="182"/>
    </location>
</feature>
<comment type="caution">
    <text evidence="3">The sequence shown here is derived from an EMBL/GenBank/DDBJ whole genome shotgun (WGS) entry which is preliminary data.</text>
</comment>
<feature type="chain" id="PRO_5045882534" evidence="2">
    <location>
        <begin position="19"/>
        <end position="296"/>
    </location>
</feature>
<dbReference type="EMBL" id="JAVRHO010000045">
    <property type="protein sequence ID" value="MDT0648425.1"/>
    <property type="molecule type" value="Genomic_DNA"/>
</dbReference>
<proteinExistence type="predicted"/>
<reference evidence="3 4" key="1">
    <citation type="submission" date="2023-09" db="EMBL/GenBank/DDBJ databases">
        <authorList>
            <person name="Rey-Velasco X."/>
        </authorList>
    </citation>
    <scope>NUCLEOTIDE SEQUENCE [LARGE SCALE GENOMIC DNA]</scope>
    <source>
        <strain evidence="3 4">F260</strain>
    </source>
</reference>
<accession>A0ABU3CPY7</accession>
<dbReference type="RefSeq" id="WP_311496515.1">
    <property type="nucleotide sequence ID" value="NZ_JAVRHO010000045.1"/>
</dbReference>
<evidence type="ECO:0000256" key="2">
    <source>
        <dbReference type="SAM" id="SignalP"/>
    </source>
</evidence>
<organism evidence="3 4">
    <name type="scientific">Autumnicola lenta</name>
    <dbReference type="NCBI Taxonomy" id="3075593"/>
    <lineage>
        <taxon>Bacteria</taxon>
        <taxon>Pseudomonadati</taxon>
        <taxon>Bacteroidota</taxon>
        <taxon>Flavobacteriia</taxon>
        <taxon>Flavobacteriales</taxon>
        <taxon>Flavobacteriaceae</taxon>
        <taxon>Autumnicola</taxon>
    </lineage>
</organism>
<sequence>MKITITLLALLISFGSFSQKYPDSFPNGGSIGGHTWTIKDYIDNAKKDSIRAVENYKTALSQAEYLKPKEQPKELKEKGWFAKNIVDTKEDQRKKNKELKEQQEKYDLKIQEINEDFKSRIEEIQKYRDDWVRYRRAEAIAKAEAKRERELEAEKKRIQDEKDAKIAQEKAEKEQKQREEEWKAMPTNPDYKQWKAKYEKALALAQANVDKCEAIIKKYTFRNAFGEKLYDSSDFSEAHKKVFNQNLELLGKHNNEIGNLENEKTYYYYWNEAASIEKSTTSYRLSSYYNNKSKVY</sequence>
<gene>
    <name evidence="3" type="ORF">RM545_17165</name>
</gene>
<name>A0ABU3CPY7_9FLAO</name>
<evidence type="ECO:0000313" key="3">
    <source>
        <dbReference type="EMBL" id="MDT0648425.1"/>
    </source>
</evidence>
<evidence type="ECO:0000256" key="1">
    <source>
        <dbReference type="SAM" id="MobiDB-lite"/>
    </source>
</evidence>
<dbReference type="Proteomes" id="UP001245285">
    <property type="component" value="Unassembled WGS sequence"/>
</dbReference>